<protein>
    <recommendedName>
        <fullName evidence="11">Methyl-accepting chemotaxis protein</fullName>
    </recommendedName>
</protein>
<dbReference type="KEGG" id="tzo:THMIRHAT_19750"/>
<dbReference type="GO" id="GO:0006935">
    <property type="term" value="P:chemotaxis"/>
    <property type="evidence" value="ECO:0007669"/>
    <property type="project" value="UniProtKB-KW"/>
</dbReference>
<evidence type="ECO:0000256" key="6">
    <source>
        <dbReference type="SAM" id="Phobius"/>
    </source>
</evidence>
<dbReference type="Proteomes" id="UP000501466">
    <property type="component" value="Chromosome"/>
</dbReference>
<dbReference type="AlphaFoldDB" id="A0A6F8PQ43"/>
<keyword evidence="6" id="KW-0812">Transmembrane</keyword>
<evidence type="ECO:0000313" key="10">
    <source>
        <dbReference type="Proteomes" id="UP000501466"/>
    </source>
</evidence>
<keyword evidence="6" id="KW-1133">Transmembrane helix</keyword>
<evidence type="ECO:0000256" key="5">
    <source>
        <dbReference type="PROSITE-ProRule" id="PRU00284"/>
    </source>
</evidence>
<dbReference type="GO" id="GO:0004888">
    <property type="term" value="F:transmembrane signaling receptor activity"/>
    <property type="evidence" value="ECO:0007669"/>
    <property type="project" value="InterPro"/>
</dbReference>
<dbReference type="InterPro" id="IPR051310">
    <property type="entry name" value="MCP_chemotaxis"/>
</dbReference>
<dbReference type="EMBL" id="AP021888">
    <property type="protein sequence ID" value="BBP44229.1"/>
    <property type="molecule type" value="Genomic_DNA"/>
</dbReference>
<gene>
    <name evidence="9" type="ORF">THMIRHAT_19750</name>
</gene>
<evidence type="ECO:0000313" key="9">
    <source>
        <dbReference type="EMBL" id="BBP44229.1"/>
    </source>
</evidence>
<evidence type="ECO:0000256" key="4">
    <source>
        <dbReference type="ARBA" id="ARBA00029447"/>
    </source>
</evidence>
<dbReference type="SUPFAM" id="SSF158472">
    <property type="entry name" value="HAMP domain-like"/>
    <property type="match status" value="1"/>
</dbReference>
<dbReference type="PRINTS" id="PR00260">
    <property type="entry name" value="CHEMTRNSDUCR"/>
</dbReference>
<feature type="domain" description="Methyl-accepting transducer" evidence="7">
    <location>
        <begin position="338"/>
        <end position="567"/>
    </location>
</feature>
<organism evidence="9 10">
    <name type="scientific">Thiosulfativibrio zosterae</name>
    <dbReference type="NCBI Taxonomy" id="2675053"/>
    <lineage>
        <taxon>Bacteria</taxon>
        <taxon>Pseudomonadati</taxon>
        <taxon>Pseudomonadota</taxon>
        <taxon>Gammaproteobacteria</taxon>
        <taxon>Thiotrichales</taxon>
        <taxon>Piscirickettsiaceae</taxon>
        <taxon>Thiosulfativibrio</taxon>
    </lineage>
</organism>
<feature type="transmembrane region" description="Helical" evidence="6">
    <location>
        <begin position="78"/>
        <end position="101"/>
    </location>
</feature>
<comment type="subcellular location">
    <subcellularLocation>
        <location evidence="1">Membrane</location>
    </subcellularLocation>
</comment>
<dbReference type="PANTHER" id="PTHR43531:SF11">
    <property type="entry name" value="METHYL-ACCEPTING CHEMOTAXIS PROTEIN 3"/>
    <property type="match status" value="1"/>
</dbReference>
<dbReference type="SMART" id="SM00304">
    <property type="entry name" value="HAMP"/>
    <property type="match status" value="2"/>
</dbReference>
<dbReference type="PROSITE" id="PS50111">
    <property type="entry name" value="CHEMOTAXIS_TRANSDUC_2"/>
    <property type="match status" value="1"/>
</dbReference>
<accession>A0A6F8PQ43</accession>
<dbReference type="SUPFAM" id="SSF58104">
    <property type="entry name" value="Methyl-accepting chemotaxis protein (MCP) signaling domain"/>
    <property type="match status" value="1"/>
</dbReference>
<evidence type="ECO:0000256" key="1">
    <source>
        <dbReference type="ARBA" id="ARBA00004370"/>
    </source>
</evidence>
<keyword evidence="10" id="KW-1185">Reference proteome</keyword>
<evidence type="ECO:0000256" key="3">
    <source>
        <dbReference type="ARBA" id="ARBA00023224"/>
    </source>
</evidence>
<dbReference type="Gene3D" id="1.10.287.950">
    <property type="entry name" value="Methyl-accepting chemotaxis protein"/>
    <property type="match status" value="1"/>
</dbReference>
<comment type="similarity">
    <text evidence="4">Belongs to the methyl-accepting chemotaxis (MCP) protein family.</text>
</comment>
<proteinExistence type="inferred from homology"/>
<name>A0A6F8PQ43_9GAMM</name>
<dbReference type="InterPro" id="IPR004090">
    <property type="entry name" value="Chemotax_Me-accpt_rcpt"/>
</dbReference>
<dbReference type="SMART" id="SM00283">
    <property type="entry name" value="MA"/>
    <property type="match status" value="1"/>
</dbReference>
<dbReference type="Gene3D" id="1.20.120.1530">
    <property type="match status" value="1"/>
</dbReference>
<dbReference type="Pfam" id="PF18947">
    <property type="entry name" value="HAMP_2"/>
    <property type="match status" value="1"/>
</dbReference>
<dbReference type="FunFam" id="1.10.287.950:FF:000001">
    <property type="entry name" value="Methyl-accepting chemotaxis sensory transducer"/>
    <property type="match status" value="1"/>
</dbReference>
<sequence length="590" mass="64115">MNTEKHGLWSKASIKTLSILLLSMMIMAGIFFTSAFLIIHSQVESIEVFWQNYLAQNQLQQDLKLQEMTGYLAQIKQLTLIFIVAVLMAVGAFFALMYATLIGKIVRPLKCLQKGITEVSTSNDFSRSLPIRYQDEVGQAIANFNQLTQNLKSIFDQTNAGLEKVAKGEFDQTINVQVGGDLLTLKNNVNASIQSVATTMHSLEDIANAIAAGDFSARLNPEVKGDIKHKIDFAMSSIETIIVQTNQVMKQVSVADYRHRIDAKANGQLADLKDYINHALDALCVGIDALNGAIGNLAKGNLTYQIQTACKGEMATLRNNLNHSTEQLNHAMQTVLETANLVSSGIEFISEGNLALAHRTQNQAASIESTASAIEQMTSSVEQAADHALKANHLTQEALSLTLQGREVMNLSVASMDKIQSSSVRISDIVGLIDSIAFQTNLLALNAAVEAARAGEHGRGFAVVAGEVRNLASKSSDAAQDIRHLIDQVVHQVNQGALQLNNTNEAFERINQSIHTVNEIMTEISTSTSEQASGIRELNNAINELDDGIQQNSILVTETTDNSNNLKDQSVKLLGEVSRFKVKALLAQAA</sequence>
<dbReference type="InterPro" id="IPR003660">
    <property type="entry name" value="HAMP_dom"/>
</dbReference>
<dbReference type="GO" id="GO:0007165">
    <property type="term" value="P:signal transduction"/>
    <property type="evidence" value="ECO:0007669"/>
    <property type="project" value="UniProtKB-KW"/>
</dbReference>
<dbReference type="PROSITE" id="PS50885">
    <property type="entry name" value="HAMP"/>
    <property type="match status" value="2"/>
</dbReference>
<dbReference type="PANTHER" id="PTHR43531">
    <property type="entry name" value="PROTEIN ICFG"/>
    <property type="match status" value="1"/>
</dbReference>
<evidence type="ECO:0000259" key="8">
    <source>
        <dbReference type="PROSITE" id="PS50885"/>
    </source>
</evidence>
<keyword evidence="6" id="KW-0472">Membrane</keyword>
<dbReference type="CDD" id="cd11386">
    <property type="entry name" value="MCP_signal"/>
    <property type="match status" value="1"/>
</dbReference>
<dbReference type="CDD" id="cd06225">
    <property type="entry name" value="HAMP"/>
    <property type="match status" value="1"/>
</dbReference>
<evidence type="ECO:0008006" key="11">
    <source>
        <dbReference type="Google" id="ProtNLM"/>
    </source>
</evidence>
<dbReference type="RefSeq" id="WP_173291968.1">
    <property type="nucleotide sequence ID" value="NZ_AP021888.1"/>
</dbReference>
<feature type="transmembrane region" description="Helical" evidence="6">
    <location>
        <begin position="20"/>
        <end position="39"/>
    </location>
</feature>
<dbReference type="Pfam" id="PF00672">
    <property type="entry name" value="HAMP"/>
    <property type="match status" value="1"/>
</dbReference>
<dbReference type="GO" id="GO:0016020">
    <property type="term" value="C:membrane"/>
    <property type="evidence" value="ECO:0007669"/>
    <property type="project" value="UniProtKB-SubCell"/>
</dbReference>
<keyword evidence="2" id="KW-0145">Chemotaxis</keyword>
<reference evidence="10" key="1">
    <citation type="submission" date="2019-11" db="EMBL/GenBank/DDBJ databases">
        <title>Isolation and characterization of two novel species in the genus Thiomicrorhabdus.</title>
        <authorList>
            <person name="Mochizuki J."/>
            <person name="Kojima H."/>
            <person name="Fukui M."/>
        </authorList>
    </citation>
    <scope>NUCLEOTIDE SEQUENCE [LARGE SCALE GENOMIC DNA]</scope>
    <source>
        <strain evidence="10">AkT22</strain>
    </source>
</reference>
<evidence type="ECO:0000259" key="7">
    <source>
        <dbReference type="PROSITE" id="PS50111"/>
    </source>
</evidence>
<feature type="domain" description="HAMP" evidence="8">
    <location>
        <begin position="103"/>
        <end position="156"/>
    </location>
</feature>
<evidence type="ECO:0000256" key="2">
    <source>
        <dbReference type="ARBA" id="ARBA00022500"/>
    </source>
</evidence>
<keyword evidence="3 5" id="KW-0807">Transducer</keyword>
<dbReference type="InterPro" id="IPR004089">
    <property type="entry name" value="MCPsignal_dom"/>
</dbReference>
<feature type="domain" description="HAMP" evidence="8">
    <location>
        <begin position="287"/>
        <end position="333"/>
    </location>
</feature>
<dbReference type="Pfam" id="PF00015">
    <property type="entry name" value="MCPsignal"/>
    <property type="match status" value="1"/>
</dbReference>